<feature type="transmembrane region" description="Helical" evidence="5">
    <location>
        <begin position="225"/>
        <end position="246"/>
    </location>
</feature>
<evidence type="ECO:0000256" key="3">
    <source>
        <dbReference type="ARBA" id="ARBA00022989"/>
    </source>
</evidence>
<organism evidence="7 8">
    <name type="scientific">Paralcaligenes ureilyticus</name>
    <dbReference type="NCBI Taxonomy" id="627131"/>
    <lineage>
        <taxon>Bacteria</taxon>
        <taxon>Pseudomonadati</taxon>
        <taxon>Pseudomonadota</taxon>
        <taxon>Betaproteobacteria</taxon>
        <taxon>Burkholderiales</taxon>
        <taxon>Alcaligenaceae</taxon>
        <taxon>Paralcaligenes</taxon>
    </lineage>
</organism>
<dbReference type="EMBL" id="SMAJ01000004">
    <property type="protein sequence ID" value="TCT09090.1"/>
    <property type="molecule type" value="Genomic_DNA"/>
</dbReference>
<comment type="caution">
    <text evidence="7">The sequence shown here is derived from an EMBL/GenBank/DDBJ whole genome shotgun (WGS) entry which is preliminary data.</text>
</comment>
<keyword evidence="8" id="KW-1185">Reference proteome</keyword>
<dbReference type="InterPro" id="IPR007016">
    <property type="entry name" value="O-antigen_ligase-rel_domated"/>
</dbReference>
<keyword evidence="7" id="KW-0436">Ligase</keyword>
<feature type="transmembrane region" description="Helical" evidence="5">
    <location>
        <begin position="202"/>
        <end position="218"/>
    </location>
</feature>
<evidence type="ECO:0000256" key="2">
    <source>
        <dbReference type="ARBA" id="ARBA00022692"/>
    </source>
</evidence>
<evidence type="ECO:0000313" key="8">
    <source>
        <dbReference type="Proteomes" id="UP000295525"/>
    </source>
</evidence>
<name>A0A4R3M6Z7_9BURK</name>
<gene>
    <name evidence="7" type="ORF">EDC26_104250</name>
</gene>
<feature type="transmembrane region" description="Helical" evidence="5">
    <location>
        <begin position="88"/>
        <end position="106"/>
    </location>
</feature>
<dbReference type="OrthoDB" id="8576060at2"/>
<feature type="transmembrane region" description="Helical" evidence="5">
    <location>
        <begin position="20"/>
        <end position="42"/>
    </location>
</feature>
<dbReference type="GO" id="GO:0016020">
    <property type="term" value="C:membrane"/>
    <property type="evidence" value="ECO:0007669"/>
    <property type="project" value="UniProtKB-SubCell"/>
</dbReference>
<dbReference type="Proteomes" id="UP000295525">
    <property type="component" value="Unassembled WGS sequence"/>
</dbReference>
<evidence type="ECO:0000256" key="4">
    <source>
        <dbReference type="ARBA" id="ARBA00023136"/>
    </source>
</evidence>
<feature type="transmembrane region" description="Helical" evidence="5">
    <location>
        <begin position="63"/>
        <end position="82"/>
    </location>
</feature>
<accession>A0A4R3M6Z7</accession>
<evidence type="ECO:0000256" key="5">
    <source>
        <dbReference type="SAM" id="Phobius"/>
    </source>
</evidence>
<dbReference type="Pfam" id="PF04932">
    <property type="entry name" value="Wzy_C"/>
    <property type="match status" value="1"/>
</dbReference>
<feature type="transmembrane region" description="Helical" evidence="5">
    <location>
        <begin position="113"/>
        <end position="134"/>
    </location>
</feature>
<evidence type="ECO:0000256" key="1">
    <source>
        <dbReference type="ARBA" id="ARBA00004141"/>
    </source>
</evidence>
<dbReference type="InterPro" id="IPR051533">
    <property type="entry name" value="WaaL-like"/>
</dbReference>
<protein>
    <submittedName>
        <fullName evidence="7">O-antigen ligase</fullName>
    </submittedName>
</protein>
<comment type="subcellular location">
    <subcellularLocation>
        <location evidence="1">Membrane</location>
        <topology evidence="1">Multi-pass membrane protein</topology>
    </subcellularLocation>
</comment>
<dbReference type="GO" id="GO:0016874">
    <property type="term" value="F:ligase activity"/>
    <property type="evidence" value="ECO:0007669"/>
    <property type="project" value="UniProtKB-KW"/>
</dbReference>
<evidence type="ECO:0000259" key="6">
    <source>
        <dbReference type="Pfam" id="PF04932"/>
    </source>
</evidence>
<feature type="transmembrane region" description="Helical" evidence="5">
    <location>
        <begin position="146"/>
        <end position="168"/>
    </location>
</feature>
<keyword evidence="2 5" id="KW-0812">Transmembrane</keyword>
<feature type="transmembrane region" description="Helical" evidence="5">
    <location>
        <begin position="180"/>
        <end position="196"/>
    </location>
</feature>
<dbReference type="AlphaFoldDB" id="A0A4R3M6Z7"/>
<sequence length="416" mass="45932">MNESALDNRFLSLTVSFAVFLFFSCMLAVPVGYTVGPAILLITSVYVLSKRPRLDLSYEDKRLVYLLLVVFLVALFMYVYHANRVRSLDLPSRYVLAVPVLFMLLGRSPRLSWLWAGLITGCVCGAALALWQAVALGLHRPSGFTGVIQFGDLGLAMGVFCVAGLFWAATQARYARQWQLALVLGAVAGGCVSVISGSRGGWIALPLVLVLFLVAFLNRQNLARAMGLVLVLCAGLAILVVTVPSLKTRYTQAVSDVQKFDDGVADTSIGARLALWDALFIMIPQKPVLGWSEKDYHIELKRLVAEKKAKPVILQLANTHNNYLELWVFQGFIGLLAVLALMFAAFWSFCRRLRSDNMAVRVMAVCGASLLACYAVFGTSQVILGRNNTLLFFLVSLVVFWACMRREENKDRRALT</sequence>
<keyword evidence="3 5" id="KW-1133">Transmembrane helix</keyword>
<feature type="transmembrane region" description="Helical" evidence="5">
    <location>
        <begin position="383"/>
        <end position="403"/>
    </location>
</feature>
<keyword evidence="4 5" id="KW-0472">Membrane</keyword>
<evidence type="ECO:0000313" key="7">
    <source>
        <dbReference type="EMBL" id="TCT09090.1"/>
    </source>
</evidence>
<feature type="domain" description="O-antigen ligase-related" evidence="6">
    <location>
        <begin position="185"/>
        <end position="338"/>
    </location>
</feature>
<reference evidence="7 8" key="1">
    <citation type="submission" date="2019-03" db="EMBL/GenBank/DDBJ databases">
        <title>Genomic Encyclopedia of Type Strains, Phase IV (KMG-IV): sequencing the most valuable type-strain genomes for metagenomic binning, comparative biology and taxonomic classification.</title>
        <authorList>
            <person name="Goeker M."/>
        </authorList>
    </citation>
    <scope>NUCLEOTIDE SEQUENCE [LARGE SCALE GENOMIC DNA]</scope>
    <source>
        <strain evidence="7 8">DSM 24591</strain>
    </source>
</reference>
<dbReference type="PANTHER" id="PTHR37422:SF17">
    <property type="entry name" value="O-ANTIGEN LIGASE"/>
    <property type="match status" value="1"/>
</dbReference>
<feature type="transmembrane region" description="Helical" evidence="5">
    <location>
        <begin position="326"/>
        <end position="347"/>
    </location>
</feature>
<proteinExistence type="predicted"/>
<dbReference type="PANTHER" id="PTHR37422">
    <property type="entry name" value="TEICHURONIC ACID BIOSYNTHESIS PROTEIN TUAE"/>
    <property type="match status" value="1"/>
</dbReference>
<feature type="transmembrane region" description="Helical" evidence="5">
    <location>
        <begin position="359"/>
        <end position="377"/>
    </location>
</feature>